<feature type="domain" description="CRAL/TRIO N-terminal" evidence="2">
    <location>
        <begin position="168"/>
        <end position="193"/>
    </location>
</feature>
<organism evidence="3 4">
    <name type="scientific">Cylindrotheca closterium</name>
    <dbReference type="NCBI Taxonomy" id="2856"/>
    <lineage>
        <taxon>Eukaryota</taxon>
        <taxon>Sar</taxon>
        <taxon>Stramenopiles</taxon>
        <taxon>Ochrophyta</taxon>
        <taxon>Bacillariophyta</taxon>
        <taxon>Bacillariophyceae</taxon>
        <taxon>Bacillariophycidae</taxon>
        <taxon>Bacillariales</taxon>
        <taxon>Bacillariaceae</taxon>
        <taxon>Cylindrotheca</taxon>
    </lineage>
</organism>
<dbReference type="GO" id="GO:0003713">
    <property type="term" value="F:transcription coactivator activity"/>
    <property type="evidence" value="ECO:0007669"/>
    <property type="project" value="InterPro"/>
</dbReference>
<feature type="coiled-coil region" evidence="1">
    <location>
        <begin position="15"/>
        <end position="46"/>
    </location>
</feature>
<dbReference type="Proteomes" id="UP001295423">
    <property type="component" value="Unassembled WGS sequence"/>
</dbReference>
<keyword evidence="4" id="KW-1185">Reference proteome</keyword>
<dbReference type="AlphaFoldDB" id="A0AAD2JLU1"/>
<evidence type="ECO:0000259" key="2">
    <source>
        <dbReference type="SMART" id="SM01100"/>
    </source>
</evidence>
<dbReference type="SMART" id="SM01100">
    <property type="entry name" value="CRAL_TRIO_N"/>
    <property type="match status" value="1"/>
</dbReference>
<dbReference type="PANTHER" id="PTHR33137">
    <property type="entry name" value="MEDIATOR OF RNA POLYMERASE II TRANSCRIPTION SUBUNIT 15A-RELATED"/>
    <property type="match status" value="1"/>
</dbReference>
<dbReference type="GO" id="GO:0031490">
    <property type="term" value="F:chromatin DNA binding"/>
    <property type="evidence" value="ECO:0007669"/>
    <property type="project" value="InterPro"/>
</dbReference>
<accession>A0AAD2JLU1</accession>
<evidence type="ECO:0000256" key="1">
    <source>
        <dbReference type="SAM" id="Coils"/>
    </source>
</evidence>
<dbReference type="InterPro" id="IPR044661">
    <property type="entry name" value="MED15a/b/c-like"/>
</dbReference>
<dbReference type="Gene3D" id="3.40.525.10">
    <property type="entry name" value="CRAL-TRIO lipid binding domain"/>
    <property type="match status" value="1"/>
</dbReference>
<evidence type="ECO:0000313" key="3">
    <source>
        <dbReference type="EMBL" id="CAJ1962599.1"/>
    </source>
</evidence>
<keyword evidence="1" id="KW-0175">Coiled coil</keyword>
<comment type="caution">
    <text evidence="3">The sequence shown here is derived from an EMBL/GenBank/DDBJ whole genome shotgun (WGS) entry which is preliminary data.</text>
</comment>
<reference evidence="3" key="1">
    <citation type="submission" date="2023-08" db="EMBL/GenBank/DDBJ databases">
        <authorList>
            <person name="Audoor S."/>
            <person name="Bilcke G."/>
        </authorList>
    </citation>
    <scope>NUCLEOTIDE SEQUENCE</scope>
</reference>
<name>A0AAD2JLU1_9STRA</name>
<dbReference type="InterPro" id="IPR036273">
    <property type="entry name" value="CRAL/TRIO_N_dom_sf"/>
</dbReference>
<proteinExistence type="predicted"/>
<sequence length="399" mass="46531">MIVEDDEGIIYPYYNEQQQLQQQQQQQQLQQQQQQQQLQQQQQQQQSMSSANQGRSAMMQNQNMMAPPSSMGAVPPNDDMVCAAMCILLCPPHEGIAREYHELPPMQQSEVWNDLTGNQAASNLQQEESPEMIQQAFRALMEQVEKIPDSQKSAFVFAMNTYPQFVLDPAFLLRFLRAERFDPELTAERLVLHFTIKQELFGNEKLGREIVLQDLQEDPDDWDCMERGFLQVLSKRDFSGRLVIFFYKAISGCYRRRENVLRMAWYMYNKVAQSPENQKVGVINLVYNIGGFPEGGMDYEKSRRFGQVIKSMPLRVEGMFVCLDEAPWLAVVEAFSMMVTKFLRIRLRALPGSHTECMYQLMSLGLPQSALPVHQNSQLRLEYHRKWLQEQHQQERERP</sequence>
<evidence type="ECO:0000313" key="4">
    <source>
        <dbReference type="Proteomes" id="UP001295423"/>
    </source>
</evidence>
<dbReference type="InterPro" id="IPR011074">
    <property type="entry name" value="CRAL/TRIO_N_dom"/>
</dbReference>
<protein>
    <recommendedName>
        <fullName evidence="2">CRAL/TRIO N-terminal domain-containing protein</fullName>
    </recommendedName>
</protein>
<dbReference type="EMBL" id="CAKOGP040002114">
    <property type="protein sequence ID" value="CAJ1962599.1"/>
    <property type="molecule type" value="Genomic_DNA"/>
</dbReference>
<dbReference type="SUPFAM" id="SSF46938">
    <property type="entry name" value="CRAL/TRIO N-terminal domain"/>
    <property type="match status" value="1"/>
</dbReference>
<gene>
    <name evidence="3" type="ORF">CYCCA115_LOCUS19762</name>
</gene>
<dbReference type="InterPro" id="IPR036865">
    <property type="entry name" value="CRAL-TRIO_dom_sf"/>
</dbReference>
<dbReference type="PANTHER" id="PTHR33137:SF43">
    <property type="entry name" value="C2H2-TYPE DOMAIN-CONTAINING PROTEIN"/>
    <property type="match status" value="1"/>
</dbReference>